<dbReference type="Gene3D" id="3.80.10.10">
    <property type="entry name" value="Ribonuclease Inhibitor"/>
    <property type="match status" value="1"/>
</dbReference>
<feature type="region of interest" description="Disordered" evidence="4">
    <location>
        <begin position="290"/>
        <end position="312"/>
    </location>
</feature>
<dbReference type="GO" id="GO:0005886">
    <property type="term" value="C:plasma membrane"/>
    <property type="evidence" value="ECO:0007669"/>
    <property type="project" value="TreeGrafter"/>
</dbReference>
<reference evidence="6" key="2">
    <citation type="submission" date="2022-10" db="EMBL/GenBank/DDBJ databases">
        <authorList>
            <consortium name="ENA_rothamsted_submissions"/>
            <consortium name="culmorum"/>
            <person name="King R."/>
        </authorList>
    </citation>
    <scope>NUCLEOTIDE SEQUENCE</scope>
</reference>
<gene>
    <name evidence="6" type="ORF">PHAECO_LOCUS4981</name>
</gene>
<dbReference type="PANTHER" id="PTHR24369">
    <property type="entry name" value="ANTIGEN BSP, PUTATIVE-RELATED"/>
    <property type="match status" value="1"/>
</dbReference>
<keyword evidence="1" id="KW-0433">Leucine-rich repeat</keyword>
<feature type="region of interest" description="Disordered" evidence="4">
    <location>
        <begin position="616"/>
        <end position="642"/>
    </location>
</feature>
<dbReference type="InterPro" id="IPR050541">
    <property type="entry name" value="LRR_TM_domain-containing"/>
</dbReference>
<dbReference type="AlphaFoldDB" id="A0A9P0GP75"/>
<protein>
    <submittedName>
        <fullName evidence="6">Uncharacterized protein</fullName>
    </submittedName>
</protein>
<keyword evidence="3" id="KW-0677">Repeat</keyword>
<dbReference type="SMART" id="SM00369">
    <property type="entry name" value="LRR_TYP"/>
    <property type="match status" value="4"/>
</dbReference>
<dbReference type="EMBL" id="OU896721">
    <property type="protein sequence ID" value="CAH1154113.1"/>
    <property type="molecule type" value="Genomic_DNA"/>
</dbReference>
<keyword evidence="5" id="KW-0472">Membrane</keyword>
<keyword evidence="5" id="KW-0812">Transmembrane</keyword>
<evidence type="ECO:0000256" key="2">
    <source>
        <dbReference type="ARBA" id="ARBA00022729"/>
    </source>
</evidence>
<evidence type="ECO:0000256" key="1">
    <source>
        <dbReference type="ARBA" id="ARBA00022614"/>
    </source>
</evidence>
<keyword evidence="7" id="KW-1185">Reference proteome</keyword>
<dbReference type="OrthoDB" id="26525at2759"/>
<feature type="region of interest" description="Disordered" evidence="4">
    <location>
        <begin position="350"/>
        <end position="373"/>
    </location>
</feature>
<keyword evidence="2" id="KW-0732">Signal</keyword>
<sequence>MNLFLNISFANHTIERGWLSGCTRNVTQLKIRSSNGIFDIGDAAFAGQPFKALEYLIIEGNGISYLRKDTFFGATIVYLELRFDSHQYFRIESGVLNPLAMSLASFQLNNGICEPQAIRNLTGTGDNLLVKLQVVDLRYNILEVIANESFIDIPSLISLYLSDAGVKIIEERAFSGLGKSLQMLTIANNDIQTMDEGVFSGFDISGRIKIDGNPWRCNCTLEWMRHLYIEKLESYFDNGNELFLCHDHGTFRNYTDVIFCPSASTINTDTESITEPLTSTVTETVNTIQPATSTTSSTDSYKPITTDPSSETTSIVTNGTTIVTNGTTIVTHGTTIVTNGTTTTSSVTAVSTVQPSSSSSGSSTQPTSTVPSGKELSCEIFEQNQFPTWNSSHPSGIREADRDKIIYTFESMDDTPFYTVEIKNALPNGVLLWIDSQRQEKYGCISDITDKIELDVLEYTQSYFLCLLNDSEGKVNPFDCTTLVVPPRWGARTWIPNDFKYATIGGTLAVILAVILLTVVAVVLTLEKKPRLIREYRKYMPNQNFLVKKSTAPSLYSMSDGYLIANMYETINNLEQVGNYDSLNYELPPLPPYRSRDFTREEKWITSECLVTPRRTNSLKSVSRRDGSSRNKHPYSHYSRSKSIPGERICPVFVF</sequence>
<proteinExistence type="predicted"/>
<reference evidence="6" key="1">
    <citation type="submission" date="2022-01" db="EMBL/GenBank/DDBJ databases">
        <authorList>
            <person name="King R."/>
        </authorList>
    </citation>
    <scope>NUCLEOTIDE SEQUENCE</scope>
</reference>
<organism evidence="6 7">
    <name type="scientific">Phaedon cochleariae</name>
    <name type="common">Mustard beetle</name>
    <dbReference type="NCBI Taxonomy" id="80249"/>
    <lineage>
        <taxon>Eukaryota</taxon>
        <taxon>Metazoa</taxon>
        <taxon>Ecdysozoa</taxon>
        <taxon>Arthropoda</taxon>
        <taxon>Hexapoda</taxon>
        <taxon>Insecta</taxon>
        <taxon>Pterygota</taxon>
        <taxon>Neoptera</taxon>
        <taxon>Endopterygota</taxon>
        <taxon>Coleoptera</taxon>
        <taxon>Polyphaga</taxon>
        <taxon>Cucujiformia</taxon>
        <taxon>Chrysomeloidea</taxon>
        <taxon>Chrysomelidae</taxon>
        <taxon>Chrysomelinae</taxon>
        <taxon>Chrysomelini</taxon>
        <taxon>Phaedon</taxon>
    </lineage>
</organism>
<dbReference type="InterPro" id="IPR001611">
    <property type="entry name" value="Leu-rich_rpt"/>
</dbReference>
<evidence type="ECO:0000313" key="7">
    <source>
        <dbReference type="Proteomes" id="UP001153737"/>
    </source>
</evidence>
<dbReference type="InterPro" id="IPR032675">
    <property type="entry name" value="LRR_dom_sf"/>
</dbReference>
<accession>A0A9P0GP75</accession>
<feature type="transmembrane region" description="Helical" evidence="5">
    <location>
        <begin position="501"/>
        <end position="526"/>
    </location>
</feature>
<dbReference type="PANTHER" id="PTHR24369:SF210">
    <property type="entry name" value="CHAOPTIN-RELATED"/>
    <property type="match status" value="1"/>
</dbReference>
<dbReference type="Proteomes" id="UP001153737">
    <property type="component" value="Chromosome 15"/>
</dbReference>
<keyword evidence="5" id="KW-1133">Transmembrane helix</keyword>
<feature type="compositionally biased region" description="Polar residues" evidence="4">
    <location>
        <begin position="290"/>
        <end position="300"/>
    </location>
</feature>
<evidence type="ECO:0000256" key="3">
    <source>
        <dbReference type="ARBA" id="ARBA00022737"/>
    </source>
</evidence>
<name>A0A9P0GP75_PHACE</name>
<evidence type="ECO:0000256" key="4">
    <source>
        <dbReference type="SAM" id="MobiDB-lite"/>
    </source>
</evidence>
<evidence type="ECO:0000313" key="6">
    <source>
        <dbReference type="EMBL" id="CAH1154113.1"/>
    </source>
</evidence>
<dbReference type="SUPFAM" id="SSF52058">
    <property type="entry name" value="L domain-like"/>
    <property type="match status" value="1"/>
</dbReference>
<dbReference type="Pfam" id="PF13855">
    <property type="entry name" value="LRR_8"/>
    <property type="match status" value="1"/>
</dbReference>
<evidence type="ECO:0000256" key="5">
    <source>
        <dbReference type="SAM" id="Phobius"/>
    </source>
</evidence>
<dbReference type="InterPro" id="IPR003591">
    <property type="entry name" value="Leu-rich_rpt_typical-subtyp"/>
</dbReference>